<reference evidence="1 2" key="1">
    <citation type="submission" date="2020-12" db="EMBL/GenBank/DDBJ databases">
        <title>Concerted genomic and epigenomic changes stabilize Arabidopsis allopolyploids.</title>
        <authorList>
            <person name="Chen Z."/>
        </authorList>
    </citation>
    <scope>NUCLEOTIDE SEQUENCE [LARGE SCALE GENOMIC DNA]</scope>
    <source>
        <strain evidence="1">Allo738</strain>
        <tissue evidence="1">Leaf</tissue>
    </source>
</reference>
<evidence type="ECO:0000313" key="2">
    <source>
        <dbReference type="Proteomes" id="UP000694240"/>
    </source>
</evidence>
<accession>A0A8T2FA93</accession>
<keyword evidence="2" id="KW-1185">Reference proteome</keyword>
<name>A0A8T2FA93_9BRAS</name>
<sequence>MKKEPLNKPRREKKILIGDNNSVLSRVSDFLNGTSMIYHVQNRGIMKTCE</sequence>
<gene>
    <name evidence="1" type="ORF">ISN45_At03g047570</name>
</gene>
<dbReference type="Proteomes" id="UP000694240">
    <property type="component" value="Chromosome 3"/>
</dbReference>
<evidence type="ECO:0000313" key="1">
    <source>
        <dbReference type="EMBL" id="KAG7628521.1"/>
    </source>
</evidence>
<protein>
    <submittedName>
        <fullName evidence="1">Uncharacterized protein</fullName>
    </submittedName>
</protein>
<comment type="caution">
    <text evidence="1">The sequence shown here is derived from an EMBL/GenBank/DDBJ whole genome shotgun (WGS) entry which is preliminary data.</text>
</comment>
<organism evidence="1 2">
    <name type="scientific">Arabidopsis thaliana x Arabidopsis arenosa</name>
    <dbReference type="NCBI Taxonomy" id="1240361"/>
    <lineage>
        <taxon>Eukaryota</taxon>
        <taxon>Viridiplantae</taxon>
        <taxon>Streptophyta</taxon>
        <taxon>Embryophyta</taxon>
        <taxon>Tracheophyta</taxon>
        <taxon>Spermatophyta</taxon>
        <taxon>Magnoliopsida</taxon>
        <taxon>eudicotyledons</taxon>
        <taxon>Gunneridae</taxon>
        <taxon>Pentapetalae</taxon>
        <taxon>rosids</taxon>
        <taxon>malvids</taxon>
        <taxon>Brassicales</taxon>
        <taxon>Brassicaceae</taxon>
        <taxon>Camelineae</taxon>
        <taxon>Arabidopsis</taxon>
    </lineage>
</organism>
<proteinExistence type="predicted"/>
<dbReference type="AlphaFoldDB" id="A0A8T2FA93"/>
<dbReference type="EMBL" id="JAEFBK010000003">
    <property type="protein sequence ID" value="KAG7628521.1"/>
    <property type="molecule type" value="Genomic_DNA"/>
</dbReference>